<keyword evidence="3" id="KW-1185">Reference proteome</keyword>
<dbReference type="SUPFAM" id="SSF53474">
    <property type="entry name" value="alpha/beta-Hydrolases"/>
    <property type="match status" value="1"/>
</dbReference>
<dbReference type="EMBL" id="JXAK01000035">
    <property type="protein sequence ID" value="KIL39565.1"/>
    <property type="molecule type" value="Genomic_DNA"/>
</dbReference>
<feature type="domain" description="AB hydrolase-1" evidence="1">
    <location>
        <begin position="26"/>
        <end position="146"/>
    </location>
</feature>
<evidence type="ECO:0000259" key="1">
    <source>
        <dbReference type="Pfam" id="PF00561"/>
    </source>
</evidence>
<organism evidence="2 3">
    <name type="scientific">Gordoniibacillus kamchatkensis</name>
    <dbReference type="NCBI Taxonomy" id="1590651"/>
    <lineage>
        <taxon>Bacteria</taxon>
        <taxon>Bacillati</taxon>
        <taxon>Bacillota</taxon>
        <taxon>Bacilli</taxon>
        <taxon>Bacillales</taxon>
        <taxon>Paenibacillaceae</taxon>
        <taxon>Gordoniibacillus</taxon>
    </lineage>
</organism>
<dbReference type="PANTHER" id="PTHR43433:SF10">
    <property type="entry name" value="AB HYDROLASE-1 DOMAIN-CONTAINING PROTEIN"/>
    <property type="match status" value="1"/>
</dbReference>
<reference evidence="2 3" key="1">
    <citation type="submission" date="2014-12" db="EMBL/GenBank/DDBJ databases">
        <title>Draft genome sequence of Paenibacillus kamchatkensis strain B-2647.</title>
        <authorList>
            <person name="Karlyshev A.V."/>
            <person name="Kudryashova E.B."/>
        </authorList>
    </citation>
    <scope>NUCLEOTIDE SEQUENCE [LARGE SCALE GENOMIC DNA]</scope>
    <source>
        <strain evidence="2 3">VKM B-2647</strain>
    </source>
</reference>
<dbReference type="RefSeq" id="WP_041049170.1">
    <property type="nucleotide sequence ID" value="NZ_JXAK01000035.1"/>
</dbReference>
<dbReference type="PRINTS" id="PR00111">
    <property type="entry name" value="ABHYDROLASE"/>
</dbReference>
<dbReference type="InterPro" id="IPR029058">
    <property type="entry name" value="AB_hydrolase_fold"/>
</dbReference>
<accession>A0ABR5AG64</accession>
<dbReference type="InterPro" id="IPR000073">
    <property type="entry name" value="AB_hydrolase_1"/>
</dbReference>
<name>A0ABR5AG64_9BACL</name>
<sequence>MSDCTVMLSDGRKLGFAEYGQSDGEVVFVFHGTPGARFQIYATRLESIAKEGPVPLRIIVPERPGYGLSDAKEGRTLEDWCQDIEALADELGVERFSIVGISGGGPFALACAYRMPTRVRKIAVICGLGPIDILGQEGLSNEEKTCLQGPEFTRAYITQLANMVNADPDRFTAYYISNLPKLDRELISDDLVPVFKQFAIEAARQVEGMIDDYVIFGQPWDIPLQKIQVPVAFWHSEADHIVPIRHAEYLASLIPNAELHRMQDYDHTGSVLAVQLELYDFLTSG</sequence>
<evidence type="ECO:0000313" key="2">
    <source>
        <dbReference type="EMBL" id="KIL39565.1"/>
    </source>
</evidence>
<comment type="caution">
    <text evidence="2">The sequence shown here is derived from an EMBL/GenBank/DDBJ whole genome shotgun (WGS) entry which is preliminary data.</text>
</comment>
<gene>
    <name evidence="2" type="ORF">SD70_19370</name>
</gene>
<dbReference type="InterPro" id="IPR050471">
    <property type="entry name" value="AB_hydrolase"/>
</dbReference>
<dbReference type="Gene3D" id="3.40.50.1820">
    <property type="entry name" value="alpha/beta hydrolase"/>
    <property type="match status" value="1"/>
</dbReference>
<dbReference type="Pfam" id="PF00561">
    <property type="entry name" value="Abhydrolase_1"/>
    <property type="match status" value="1"/>
</dbReference>
<evidence type="ECO:0000313" key="3">
    <source>
        <dbReference type="Proteomes" id="UP000031967"/>
    </source>
</evidence>
<proteinExistence type="predicted"/>
<dbReference type="PANTHER" id="PTHR43433">
    <property type="entry name" value="HYDROLASE, ALPHA/BETA FOLD FAMILY PROTEIN"/>
    <property type="match status" value="1"/>
</dbReference>
<dbReference type="Proteomes" id="UP000031967">
    <property type="component" value="Unassembled WGS sequence"/>
</dbReference>
<protein>
    <recommendedName>
        <fullName evidence="1">AB hydrolase-1 domain-containing protein</fullName>
    </recommendedName>
</protein>